<reference evidence="9" key="1">
    <citation type="submission" date="2023-03" db="EMBL/GenBank/DDBJ databases">
        <authorList>
            <person name="Steffen K."/>
            <person name="Cardenas P."/>
        </authorList>
    </citation>
    <scope>NUCLEOTIDE SEQUENCE</scope>
</reference>
<feature type="transmembrane region" description="Helical" evidence="7">
    <location>
        <begin position="199"/>
        <end position="218"/>
    </location>
</feature>
<feature type="transmembrane region" description="Helical" evidence="7">
    <location>
        <begin position="253"/>
        <end position="272"/>
    </location>
</feature>
<feature type="transmembrane region" description="Helical" evidence="7">
    <location>
        <begin position="361"/>
        <end position="391"/>
    </location>
</feature>
<evidence type="ECO:0000313" key="10">
    <source>
        <dbReference type="Proteomes" id="UP001174909"/>
    </source>
</evidence>
<evidence type="ECO:0000313" key="9">
    <source>
        <dbReference type="EMBL" id="CAI8023738.1"/>
    </source>
</evidence>
<dbReference type="PANTHER" id="PTHR22773">
    <property type="entry name" value="NADH DEHYDROGENASE"/>
    <property type="match status" value="1"/>
</dbReference>
<evidence type="ECO:0000256" key="2">
    <source>
        <dbReference type="ARBA" id="ARBA00012944"/>
    </source>
</evidence>
<dbReference type="GO" id="GO:0042773">
    <property type="term" value="P:ATP synthesis coupled electron transport"/>
    <property type="evidence" value="ECO:0007669"/>
    <property type="project" value="InterPro"/>
</dbReference>
<dbReference type="GO" id="GO:0008137">
    <property type="term" value="F:NADH dehydrogenase (ubiquinone) activity"/>
    <property type="evidence" value="ECO:0007669"/>
    <property type="project" value="UniProtKB-EC"/>
</dbReference>
<evidence type="ECO:0000256" key="6">
    <source>
        <dbReference type="ARBA" id="ARBA00049551"/>
    </source>
</evidence>
<evidence type="ECO:0000256" key="7">
    <source>
        <dbReference type="SAM" id="Phobius"/>
    </source>
</evidence>
<sequence length="492" mass="51036">MAGLGILVILADLVIGRKRWLSALALAGLVVPLWFVLAQLSELPGGLGSFGTDNLVPATSVLADSLSVDRFGTFLNLLVVATLALVFLASVSYVNALSRLQGEFYGLMLLSASGMMLLASATELITIYVALELTTLPLVAIAAFLPNSRSSEAGMKFLVIGAISSGLTLYGMALLYGFSGSTTLSGIALALSGPVSNEIPFGSYAVLIGVAVLTAGIAFKLSSVPSQIKAVAFALLLRVLYSGFLIFDDNWGMLLAVLAALSMTVGNLVAIAQSNIRRLLGYSTIAHAGYILVGVAAVTQGVAAGDDGGLFTTFGPSSVLFYLVAYSAANLTAFFAILAIHSRIGSDLIEDYGGVFTRYPFVAIALALALVALIGVPPTGIFIGKIYLFLAAVKSDLAWLAILGAVNSVISAYYYIRIIRVMFLSPESEAVAAMGYRNSSTASGLNRNGRFSLTVVALTVTAVCTVLLGIAFEPILQAAESAVTALPGVLAP</sequence>
<feature type="transmembrane region" description="Helical" evidence="7">
    <location>
        <begin position="279"/>
        <end position="299"/>
    </location>
</feature>
<dbReference type="InterPro" id="IPR001750">
    <property type="entry name" value="ND/Mrp_TM"/>
</dbReference>
<gene>
    <name evidence="9" type="ORF">GBAR_LOCUS13843</name>
</gene>
<dbReference type="Proteomes" id="UP001174909">
    <property type="component" value="Unassembled WGS sequence"/>
</dbReference>
<feature type="transmembrane region" description="Helical" evidence="7">
    <location>
        <begin position="74"/>
        <end position="97"/>
    </location>
</feature>
<comment type="catalytic activity">
    <reaction evidence="6">
        <text>a ubiquinone + NADH + 5 H(+)(in) = a ubiquinol + NAD(+) + 4 H(+)(out)</text>
        <dbReference type="Rhea" id="RHEA:29091"/>
        <dbReference type="Rhea" id="RHEA-COMP:9565"/>
        <dbReference type="Rhea" id="RHEA-COMP:9566"/>
        <dbReference type="ChEBI" id="CHEBI:15378"/>
        <dbReference type="ChEBI" id="CHEBI:16389"/>
        <dbReference type="ChEBI" id="CHEBI:17976"/>
        <dbReference type="ChEBI" id="CHEBI:57540"/>
        <dbReference type="ChEBI" id="CHEBI:57945"/>
        <dbReference type="EC" id="7.1.1.2"/>
    </reaction>
</comment>
<dbReference type="HAMAP" id="MF_00445">
    <property type="entry name" value="NDH1_NuoN_1"/>
    <property type="match status" value="1"/>
</dbReference>
<dbReference type="Pfam" id="PF00361">
    <property type="entry name" value="Proton_antipo_M"/>
    <property type="match status" value="1"/>
</dbReference>
<feature type="transmembrane region" description="Helical" evidence="7">
    <location>
        <begin position="104"/>
        <end position="121"/>
    </location>
</feature>
<feature type="transmembrane region" description="Helical" evidence="7">
    <location>
        <begin position="451"/>
        <end position="472"/>
    </location>
</feature>
<evidence type="ECO:0000259" key="8">
    <source>
        <dbReference type="Pfam" id="PF00361"/>
    </source>
</evidence>
<feature type="transmembrane region" description="Helical" evidence="7">
    <location>
        <begin position="397"/>
        <end position="416"/>
    </location>
</feature>
<proteinExistence type="inferred from homology"/>
<keyword evidence="10" id="KW-1185">Reference proteome</keyword>
<evidence type="ECO:0000256" key="5">
    <source>
        <dbReference type="ARBA" id="ARBA00023136"/>
    </source>
</evidence>
<dbReference type="EC" id="7.1.1.2" evidence="2"/>
<dbReference type="EMBL" id="CASHTH010002030">
    <property type="protein sequence ID" value="CAI8023738.1"/>
    <property type="molecule type" value="Genomic_DNA"/>
</dbReference>
<feature type="transmembrane region" description="Helical" evidence="7">
    <location>
        <begin position="20"/>
        <end position="40"/>
    </location>
</feature>
<accession>A0AA35WJH0</accession>
<feature type="transmembrane region" description="Helical" evidence="7">
    <location>
        <begin position="127"/>
        <end position="145"/>
    </location>
</feature>
<keyword evidence="4 7" id="KW-1133">Transmembrane helix</keyword>
<keyword evidence="3 7" id="KW-0812">Transmembrane</keyword>
<evidence type="ECO:0000256" key="4">
    <source>
        <dbReference type="ARBA" id="ARBA00022989"/>
    </source>
</evidence>
<feature type="transmembrane region" description="Helical" evidence="7">
    <location>
        <begin position="319"/>
        <end position="340"/>
    </location>
</feature>
<name>A0AA35WJH0_GEOBA</name>
<feature type="transmembrane region" description="Helical" evidence="7">
    <location>
        <begin position="230"/>
        <end position="247"/>
    </location>
</feature>
<comment type="caution">
    <text evidence="9">The sequence shown here is derived from an EMBL/GenBank/DDBJ whole genome shotgun (WGS) entry which is preliminary data.</text>
</comment>
<feature type="transmembrane region" description="Helical" evidence="7">
    <location>
        <begin position="157"/>
        <end position="179"/>
    </location>
</feature>
<dbReference type="GO" id="GO:0016020">
    <property type="term" value="C:membrane"/>
    <property type="evidence" value="ECO:0007669"/>
    <property type="project" value="UniProtKB-SubCell"/>
</dbReference>
<dbReference type="InterPro" id="IPR010096">
    <property type="entry name" value="NADH-Q_OxRdtase_suN/2"/>
</dbReference>
<dbReference type="AlphaFoldDB" id="A0AA35WJH0"/>
<protein>
    <recommendedName>
        <fullName evidence="2">NADH:ubiquinone reductase (H(+)-translocating)</fullName>
        <ecNumber evidence="2">7.1.1.2</ecNumber>
    </recommendedName>
</protein>
<evidence type="ECO:0000256" key="3">
    <source>
        <dbReference type="ARBA" id="ARBA00022692"/>
    </source>
</evidence>
<evidence type="ECO:0000256" key="1">
    <source>
        <dbReference type="ARBA" id="ARBA00004141"/>
    </source>
</evidence>
<organism evidence="9 10">
    <name type="scientific">Geodia barretti</name>
    <name type="common">Barrett's horny sponge</name>
    <dbReference type="NCBI Taxonomy" id="519541"/>
    <lineage>
        <taxon>Eukaryota</taxon>
        <taxon>Metazoa</taxon>
        <taxon>Porifera</taxon>
        <taxon>Demospongiae</taxon>
        <taxon>Heteroscleromorpha</taxon>
        <taxon>Tetractinellida</taxon>
        <taxon>Astrophorina</taxon>
        <taxon>Geodiidae</taxon>
        <taxon>Geodia</taxon>
    </lineage>
</organism>
<feature type="domain" description="NADH:quinone oxidoreductase/Mrp antiporter transmembrane" evidence="8">
    <location>
        <begin position="121"/>
        <end position="411"/>
    </location>
</feature>
<keyword evidence="5 7" id="KW-0472">Membrane</keyword>
<comment type="subcellular location">
    <subcellularLocation>
        <location evidence="1">Membrane</location>
        <topology evidence="1">Multi-pass membrane protein</topology>
    </subcellularLocation>
</comment>